<feature type="domain" description="Cadherin" evidence="18">
    <location>
        <begin position="342"/>
        <end position="447"/>
    </location>
</feature>
<dbReference type="PROSITE" id="PS00232">
    <property type="entry name" value="CADHERIN_1"/>
    <property type="match status" value="2"/>
</dbReference>
<evidence type="ECO:0000256" key="10">
    <source>
        <dbReference type="ARBA" id="ARBA00022889"/>
    </source>
</evidence>
<dbReference type="GO" id="GO:0007156">
    <property type="term" value="P:homophilic cell adhesion via plasma membrane adhesion molecules"/>
    <property type="evidence" value="ECO:0007669"/>
    <property type="project" value="InterPro"/>
</dbReference>
<dbReference type="InterPro" id="IPR002126">
    <property type="entry name" value="Cadherin-like_dom"/>
</dbReference>
<comment type="function">
    <text evidence="16">Cadherins are calcium-dependent cell adhesion proteins.</text>
</comment>
<dbReference type="InterPro" id="IPR020894">
    <property type="entry name" value="Cadherin_CS"/>
</dbReference>
<reference evidence="19 20" key="1">
    <citation type="submission" date="2019-08" db="EMBL/GenBank/DDBJ databases">
        <title>A chromosome-level genome assembly, high-density linkage maps, and genome scans reveal the genomic architecture of hybrid incompatibilities underlying speciation via character displacement in darters (Percidae: Etheostominae).</title>
        <authorList>
            <person name="Moran R.L."/>
            <person name="Catchen J.M."/>
            <person name="Fuller R.C."/>
        </authorList>
    </citation>
    <scope>NUCLEOTIDE SEQUENCE [LARGE SCALE GENOMIC DNA]</scope>
    <source>
        <strain evidence="19">EspeVRDwgs_2016</strain>
        <tissue evidence="19">Muscle</tissue>
    </source>
</reference>
<dbReference type="GO" id="GO:0005509">
    <property type="term" value="F:calcium ion binding"/>
    <property type="evidence" value="ECO:0007669"/>
    <property type="project" value="UniProtKB-UniRule"/>
</dbReference>
<keyword evidence="4" id="KW-0963">Cytoplasm</keyword>
<dbReference type="GO" id="GO:0000902">
    <property type="term" value="P:cell morphogenesis"/>
    <property type="evidence" value="ECO:0007669"/>
    <property type="project" value="TreeGrafter"/>
</dbReference>
<dbReference type="EMBL" id="VOFY01000007">
    <property type="protein sequence ID" value="KAA8590852.1"/>
    <property type="molecule type" value="Genomic_DNA"/>
</dbReference>
<evidence type="ECO:0000256" key="12">
    <source>
        <dbReference type="ARBA" id="ARBA00023136"/>
    </source>
</evidence>
<dbReference type="InterPro" id="IPR000233">
    <property type="entry name" value="Cadherin_Y-type_LIR"/>
</dbReference>
<dbReference type="PANTHER" id="PTHR24027">
    <property type="entry name" value="CADHERIN-23"/>
    <property type="match status" value="1"/>
</dbReference>
<keyword evidence="6" id="KW-0479">Metal-binding</keyword>
<feature type="transmembrane region" description="Helical" evidence="17">
    <location>
        <begin position="557"/>
        <end position="580"/>
    </location>
</feature>
<dbReference type="Gene3D" id="2.60.40.60">
    <property type="entry name" value="Cadherins"/>
    <property type="match status" value="5"/>
</dbReference>
<dbReference type="GO" id="GO:0005737">
    <property type="term" value="C:cytoplasm"/>
    <property type="evidence" value="ECO:0007669"/>
    <property type="project" value="UniProtKB-SubCell"/>
</dbReference>
<accession>A0A5J5D7Y3</accession>
<evidence type="ECO:0000313" key="20">
    <source>
        <dbReference type="Proteomes" id="UP000327493"/>
    </source>
</evidence>
<keyword evidence="20" id="KW-1185">Reference proteome</keyword>
<evidence type="ECO:0000256" key="1">
    <source>
        <dbReference type="ARBA" id="ARBA00004251"/>
    </source>
</evidence>
<evidence type="ECO:0000313" key="19">
    <source>
        <dbReference type="EMBL" id="KAA8590852.1"/>
    </source>
</evidence>
<sequence>MKNISLLLLELLVRSKRRWVLSTIEIVEEDKGPFPKKITTMYNDKTNEEGQIYQIHVTSDTDSSVFSINENTGDVFVHRAIDRETTDFFKISFDILSKASHTAIDEKLAFDVQVKDINDNAPTFFDLPTNVDVKENSEEGFLPVQLKASDRDQTNTPNSKITIRLVKQTPAEPKIGLEVISDGMAQLTFTGCFDYDKEKTYKVTVEAKDHGNPPLSSTAVVTLNYQGKVLESTIKDDILRIMVDDKDTPKTPGWRAKYFFIEGNQEGNYKIETDPATNEGILSVIKAKDYETTTNTTLVVGVENEEPLFVCKSKSPGHARPPPDRANITIKVIDVNDPPYYEKASVDVYQKEEEAPGKVLFTPKVKDDDSTEIRHIIIKDPAGWVTIDEKTGKITTTKKMDRESPFVDDKGIYKIIIGAVDNGEPPATGTCTVLVHLGDINDNVPKLVSNRVIMCGNKDNKVMVSANDTDANPFSAPFTFSLGGDDKTLTQRWKLDPSFGKEGGLVSLTTLAYGNYSVPLEIKDQQSSTGREILNVVVCDCGEADVCRRKVPSSSSLGPAGIGLLFLGLLLFLLLLLLFICQCGDKTKHMPMVEDEGKQTLIKYNQEAGGSACKMSQAAQGMALDRFTYNTYGLTAQKNNTMTSMGMQAHRHTLRSQGGGQTMYSTWANRSNTYQRVHTIDVDHPVYVPYEYVYEGQGSQCQSLETLSHSSEPGDDLMFLNNLDPKFKTLAGICHQTLQEKNIQI</sequence>
<evidence type="ECO:0000256" key="3">
    <source>
        <dbReference type="ARBA" id="ARBA00022475"/>
    </source>
</evidence>
<feature type="domain" description="Cadherin" evidence="18">
    <location>
        <begin position="464"/>
        <end position="554"/>
    </location>
</feature>
<dbReference type="GO" id="GO:0005912">
    <property type="term" value="C:adherens junction"/>
    <property type="evidence" value="ECO:0007669"/>
    <property type="project" value="TreeGrafter"/>
</dbReference>
<comment type="subcellular location">
    <subcellularLocation>
        <location evidence="1 15">Cell membrane</location>
        <topology evidence="1 15">Single-pass type I membrane protein</topology>
    </subcellularLocation>
    <subcellularLocation>
        <location evidence="2">Cytoplasm</location>
    </subcellularLocation>
</comment>
<keyword evidence="13" id="KW-0325">Glycoprotein</keyword>
<evidence type="ECO:0000259" key="18">
    <source>
        <dbReference type="PROSITE" id="PS50268"/>
    </source>
</evidence>
<gene>
    <name evidence="19" type="ORF">FQN60_001795</name>
</gene>
<dbReference type="CDD" id="cd11304">
    <property type="entry name" value="Cadherin_repeat"/>
    <property type="match status" value="4"/>
</dbReference>
<evidence type="ECO:0000256" key="8">
    <source>
        <dbReference type="ARBA" id="ARBA00022737"/>
    </source>
</evidence>
<dbReference type="GO" id="GO:0007043">
    <property type="term" value="P:cell-cell junction assembly"/>
    <property type="evidence" value="ECO:0007669"/>
    <property type="project" value="TreeGrafter"/>
</dbReference>
<protein>
    <recommendedName>
        <fullName evidence="18">Cadherin domain-containing protein</fullName>
    </recommendedName>
</protein>
<comment type="caution">
    <text evidence="19">The sequence shown here is derived from an EMBL/GenBank/DDBJ whole genome shotgun (WGS) entry which is preliminary data.</text>
</comment>
<dbReference type="AlphaFoldDB" id="A0A5J5D7Y3"/>
<dbReference type="GO" id="GO:0016477">
    <property type="term" value="P:cell migration"/>
    <property type="evidence" value="ECO:0007669"/>
    <property type="project" value="TreeGrafter"/>
</dbReference>
<organism evidence="19 20">
    <name type="scientific">Etheostoma spectabile</name>
    <name type="common">orangethroat darter</name>
    <dbReference type="NCBI Taxonomy" id="54343"/>
    <lineage>
        <taxon>Eukaryota</taxon>
        <taxon>Metazoa</taxon>
        <taxon>Chordata</taxon>
        <taxon>Craniata</taxon>
        <taxon>Vertebrata</taxon>
        <taxon>Euteleostomi</taxon>
        <taxon>Actinopterygii</taxon>
        <taxon>Neopterygii</taxon>
        <taxon>Teleostei</taxon>
        <taxon>Neoteleostei</taxon>
        <taxon>Acanthomorphata</taxon>
        <taxon>Eupercaria</taxon>
        <taxon>Perciformes</taxon>
        <taxon>Percoidei</taxon>
        <taxon>Percidae</taxon>
        <taxon>Etheostomatinae</taxon>
        <taxon>Etheostoma</taxon>
    </lineage>
</organism>
<evidence type="ECO:0000256" key="15">
    <source>
        <dbReference type="RuleBase" id="RU003318"/>
    </source>
</evidence>
<dbReference type="PRINTS" id="PR00205">
    <property type="entry name" value="CADHERIN"/>
</dbReference>
<dbReference type="SUPFAM" id="SSF49313">
    <property type="entry name" value="Cadherin-like"/>
    <property type="match status" value="5"/>
</dbReference>
<feature type="domain" description="Cadherin" evidence="18">
    <location>
        <begin position="38"/>
        <end position="124"/>
    </location>
</feature>
<keyword evidence="5 15" id="KW-0812">Transmembrane</keyword>
<evidence type="ECO:0000256" key="17">
    <source>
        <dbReference type="SAM" id="Phobius"/>
    </source>
</evidence>
<evidence type="ECO:0000256" key="11">
    <source>
        <dbReference type="ARBA" id="ARBA00022989"/>
    </source>
</evidence>
<dbReference type="GO" id="GO:0055113">
    <property type="term" value="P:epiboly involved in gastrulation with mouth forming second"/>
    <property type="evidence" value="ECO:0007669"/>
    <property type="project" value="UniProtKB-ARBA"/>
</dbReference>
<keyword evidence="7" id="KW-0732">Signal</keyword>
<dbReference type="FunFam" id="2.60.40.60:FF:000019">
    <property type="entry name" value="Cadherin 2"/>
    <property type="match status" value="1"/>
</dbReference>
<evidence type="ECO:0000256" key="13">
    <source>
        <dbReference type="ARBA" id="ARBA00023180"/>
    </source>
</evidence>
<dbReference type="Proteomes" id="UP000327493">
    <property type="component" value="Chromosome 7"/>
</dbReference>
<feature type="domain" description="Cadherin" evidence="18">
    <location>
        <begin position="221"/>
        <end position="341"/>
    </location>
</feature>
<dbReference type="GO" id="GO:0044331">
    <property type="term" value="P:cell-cell adhesion mediated by cadherin"/>
    <property type="evidence" value="ECO:0007669"/>
    <property type="project" value="TreeGrafter"/>
</dbReference>
<evidence type="ECO:0000256" key="14">
    <source>
        <dbReference type="PROSITE-ProRule" id="PRU00043"/>
    </source>
</evidence>
<evidence type="ECO:0000256" key="5">
    <source>
        <dbReference type="ARBA" id="ARBA00022692"/>
    </source>
</evidence>
<dbReference type="InterPro" id="IPR015919">
    <property type="entry name" value="Cadherin-like_sf"/>
</dbReference>
<keyword evidence="3" id="KW-1003">Cell membrane</keyword>
<dbReference type="PROSITE" id="PS50268">
    <property type="entry name" value="CADHERIN_2"/>
    <property type="match status" value="5"/>
</dbReference>
<dbReference type="GO" id="GO:0016339">
    <property type="term" value="P:calcium-dependent cell-cell adhesion via plasma membrane cell adhesion molecules"/>
    <property type="evidence" value="ECO:0007669"/>
    <property type="project" value="TreeGrafter"/>
</dbReference>
<keyword evidence="10 15" id="KW-0130">Cell adhesion</keyword>
<dbReference type="Pfam" id="PF00028">
    <property type="entry name" value="Cadherin"/>
    <property type="match status" value="4"/>
</dbReference>
<dbReference type="PRINTS" id="PR01820">
    <property type="entry name" value="DESMOCOLLIN"/>
</dbReference>
<dbReference type="PANTHER" id="PTHR24027:SF78">
    <property type="entry name" value="CADHERIN-LIKE PROTEIN 26"/>
    <property type="match status" value="1"/>
</dbReference>
<name>A0A5J5D7Y3_9PERO</name>
<proteinExistence type="predicted"/>
<keyword evidence="8" id="KW-0677">Repeat</keyword>
<dbReference type="FunFam" id="2.60.40.60:FF:000095">
    <property type="entry name" value="Cadherin 13"/>
    <property type="match status" value="1"/>
</dbReference>
<evidence type="ECO:0000256" key="7">
    <source>
        <dbReference type="ARBA" id="ARBA00022729"/>
    </source>
</evidence>
<dbReference type="InterPro" id="IPR027397">
    <property type="entry name" value="Catenin-bd_sf"/>
</dbReference>
<dbReference type="GO" id="GO:0016342">
    <property type="term" value="C:catenin complex"/>
    <property type="evidence" value="ECO:0007669"/>
    <property type="project" value="TreeGrafter"/>
</dbReference>
<evidence type="ECO:0000256" key="2">
    <source>
        <dbReference type="ARBA" id="ARBA00004496"/>
    </source>
</evidence>
<dbReference type="GO" id="GO:0008013">
    <property type="term" value="F:beta-catenin binding"/>
    <property type="evidence" value="ECO:0007669"/>
    <property type="project" value="TreeGrafter"/>
</dbReference>
<dbReference type="GO" id="GO:0034332">
    <property type="term" value="P:adherens junction organization"/>
    <property type="evidence" value="ECO:0007669"/>
    <property type="project" value="TreeGrafter"/>
</dbReference>
<evidence type="ECO:0000256" key="6">
    <source>
        <dbReference type="ARBA" id="ARBA00022723"/>
    </source>
</evidence>
<dbReference type="Pfam" id="PF01049">
    <property type="entry name" value="CADH_Y-type_LIR"/>
    <property type="match status" value="1"/>
</dbReference>
<evidence type="ECO:0000256" key="4">
    <source>
        <dbReference type="ARBA" id="ARBA00022490"/>
    </source>
</evidence>
<dbReference type="FunFam" id="2.60.40.60:FF:000011">
    <property type="entry name" value="Cadherin 1"/>
    <property type="match status" value="1"/>
</dbReference>
<dbReference type="SMART" id="SM00112">
    <property type="entry name" value="CA"/>
    <property type="match status" value="4"/>
</dbReference>
<evidence type="ECO:0000256" key="9">
    <source>
        <dbReference type="ARBA" id="ARBA00022837"/>
    </source>
</evidence>
<dbReference type="FunFam" id="2.60.40.60:FF:000031">
    <property type="entry name" value="Cadherin 3"/>
    <property type="match status" value="1"/>
</dbReference>
<keyword evidence="11 17" id="KW-1133">Transmembrane helix</keyword>
<keyword evidence="9 14" id="KW-0106">Calcium</keyword>
<dbReference type="GO" id="GO:0045296">
    <property type="term" value="F:cadherin binding"/>
    <property type="evidence" value="ECO:0007669"/>
    <property type="project" value="TreeGrafter"/>
</dbReference>
<dbReference type="Gene3D" id="4.10.900.10">
    <property type="entry name" value="TCF3-CBD (Catenin binding domain)"/>
    <property type="match status" value="1"/>
</dbReference>
<keyword evidence="12 17" id="KW-0472">Membrane</keyword>
<feature type="domain" description="Cadherin" evidence="18">
    <location>
        <begin position="125"/>
        <end position="224"/>
    </location>
</feature>
<dbReference type="InterPro" id="IPR039808">
    <property type="entry name" value="Cadherin"/>
</dbReference>
<evidence type="ECO:0000256" key="16">
    <source>
        <dbReference type="RuleBase" id="RU004357"/>
    </source>
</evidence>
<dbReference type="GO" id="GO:0060027">
    <property type="term" value="P:convergent extension involved in gastrulation"/>
    <property type="evidence" value="ECO:0007669"/>
    <property type="project" value="UniProtKB-ARBA"/>
</dbReference>